<sequence length="457" mass="50221">MWQLVRILSASQLWFSDGDSIGAVRGGHGISSRLVVEGQGFLDVTEVHSPGVMAFDANGATLWLKRHERLSDDSECPLLGNSSYPLNLALEVDDDGTFDLNLVPFPETMTACYSVSKQVSGHLKPLPAISAEDAAFISNMIDERYIPYQNITDGPSRAFEEIMALGRRFFPFTAHHFELAMCLYDWTTASFARMVLFKIFQYTGVSSGIASRPHFLDRESLALSIWQSNFSVYTPQNPDYMRAFMLEPADSLDDLTTQLDAVIEQVYSLSEVENRLLGAALEAMPRTPIASKPRLFSGQVDMEQLGTERFGIEFLECPLNEGPVGVELADSLDDALASYLAAGRTVTTKMAWSFTDNMADAIHYSNGIVLVVDPPPDAWVWEAVAFVTPLSDDPGKIEYVAASGTKFEVKSVRRAVVLDRNVTMIGLEPVARGVGRVGMLGEYQEAGEQKVVDGRGG</sequence>
<dbReference type="Proteomes" id="UP000240760">
    <property type="component" value="Unassembled WGS sequence"/>
</dbReference>
<dbReference type="EMBL" id="KZ679134">
    <property type="protein sequence ID" value="PTB75352.1"/>
    <property type="molecule type" value="Genomic_DNA"/>
</dbReference>
<proteinExistence type="predicted"/>
<gene>
    <name evidence="1" type="ORF">M440DRAFT_1431852</name>
</gene>
<reference evidence="1 2" key="1">
    <citation type="submission" date="2016-07" db="EMBL/GenBank/DDBJ databases">
        <title>Multiple horizontal gene transfer events from other fungi enriched the ability of initially mycotrophic Trichoderma (Ascomycota) to feed on dead plant biomass.</title>
        <authorList>
            <consortium name="DOE Joint Genome Institute"/>
            <person name="Aerts A."/>
            <person name="Atanasova L."/>
            <person name="Chenthamara K."/>
            <person name="Zhang J."/>
            <person name="Grujic M."/>
            <person name="Henrissat B."/>
            <person name="Kuo A."/>
            <person name="Salamov A."/>
            <person name="Lipzen A."/>
            <person name="Labutti K."/>
            <person name="Barry K."/>
            <person name="Miao Y."/>
            <person name="Rahimi M.J."/>
            <person name="Shen Q."/>
            <person name="Grigoriev I.V."/>
            <person name="Kubicek C.P."/>
            <person name="Druzhinina I.S."/>
        </authorList>
    </citation>
    <scope>NUCLEOTIDE SEQUENCE [LARGE SCALE GENOMIC DNA]</scope>
    <source>
        <strain evidence="1 2">ATCC 18648</strain>
    </source>
</reference>
<dbReference type="OrthoDB" id="5364250at2759"/>
<evidence type="ECO:0000313" key="2">
    <source>
        <dbReference type="Proteomes" id="UP000240760"/>
    </source>
</evidence>
<accession>A0A2T4C1C1</accession>
<protein>
    <submittedName>
        <fullName evidence="1">Uncharacterized protein</fullName>
    </submittedName>
</protein>
<name>A0A2T4C1C1_TRILO</name>
<dbReference type="AlphaFoldDB" id="A0A2T4C1C1"/>
<organism evidence="1 2">
    <name type="scientific">Trichoderma longibrachiatum ATCC 18648</name>
    <dbReference type="NCBI Taxonomy" id="983965"/>
    <lineage>
        <taxon>Eukaryota</taxon>
        <taxon>Fungi</taxon>
        <taxon>Dikarya</taxon>
        <taxon>Ascomycota</taxon>
        <taxon>Pezizomycotina</taxon>
        <taxon>Sordariomycetes</taxon>
        <taxon>Hypocreomycetidae</taxon>
        <taxon>Hypocreales</taxon>
        <taxon>Hypocreaceae</taxon>
        <taxon>Trichoderma</taxon>
    </lineage>
</organism>
<keyword evidence="2" id="KW-1185">Reference proteome</keyword>
<evidence type="ECO:0000313" key="1">
    <source>
        <dbReference type="EMBL" id="PTB75352.1"/>
    </source>
</evidence>
<dbReference type="STRING" id="983965.A0A2T4C1C1"/>